<organism evidence="2 3">
    <name type="scientific">Mycetomoellerius zeteki</name>
    <dbReference type="NCBI Taxonomy" id="64791"/>
    <lineage>
        <taxon>Eukaryota</taxon>
        <taxon>Metazoa</taxon>
        <taxon>Ecdysozoa</taxon>
        <taxon>Arthropoda</taxon>
        <taxon>Hexapoda</taxon>
        <taxon>Insecta</taxon>
        <taxon>Pterygota</taxon>
        <taxon>Neoptera</taxon>
        <taxon>Endopterygota</taxon>
        <taxon>Hymenoptera</taxon>
        <taxon>Apocrita</taxon>
        <taxon>Aculeata</taxon>
        <taxon>Formicoidea</taxon>
        <taxon>Formicidae</taxon>
        <taxon>Myrmicinae</taxon>
        <taxon>Mycetomoellerius</taxon>
    </lineage>
</organism>
<feature type="compositionally biased region" description="Gly residues" evidence="1">
    <location>
        <begin position="90"/>
        <end position="99"/>
    </location>
</feature>
<accession>A0A151X8G3</accession>
<feature type="region of interest" description="Disordered" evidence="1">
    <location>
        <begin position="90"/>
        <end position="137"/>
    </location>
</feature>
<gene>
    <name evidence="2" type="ORF">ALC60_04265</name>
</gene>
<dbReference type="AlphaFoldDB" id="A0A151X8G3"/>
<dbReference type="Proteomes" id="UP000075809">
    <property type="component" value="Unassembled WGS sequence"/>
</dbReference>
<dbReference type="EMBL" id="KQ982409">
    <property type="protein sequence ID" value="KYQ56666.1"/>
    <property type="molecule type" value="Genomic_DNA"/>
</dbReference>
<evidence type="ECO:0000256" key="1">
    <source>
        <dbReference type="SAM" id="MobiDB-lite"/>
    </source>
</evidence>
<protein>
    <submittedName>
        <fullName evidence="2">Uncharacterized protein</fullName>
    </submittedName>
</protein>
<evidence type="ECO:0000313" key="3">
    <source>
        <dbReference type="Proteomes" id="UP000075809"/>
    </source>
</evidence>
<proteinExistence type="predicted"/>
<keyword evidence="3" id="KW-1185">Reference proteome</keyword>
<evidence type="ECO:0000313" key="2">
    <source>
        <dbReference type="EMBL" id="KYQ56666.1"/>
    </source>
</evidence>
<name>A0A151X8G3_9HYME</name>
<reference evidence="2 3" key="1">
    <citation type="submission" date="2015-09" db="EMBL/GenBank/DDBJ databases">
        <title>Trachymyrmex zeteki WGS genome.</title>
        <authorList>
            <person name="Nygaard S."/>
            <person name="Hu H."/>
            <person name="Boomsma J."/>
            <person name="Zhang G."/>
        </authorList>
    </citation>
    <scope>NUCLEOTIDE SEQUENCE [LARGE SCALE GENOMIC DNA]</scope>
    <source>
        <strain evidence="2">Tzet28-1</strain>
        <tissue evidence="2">Whole body</tissue>
    </source>
</reference>
<sequence length="199" mass="21387">MLKSAGRLTTRAKSSLRIPFAALMSLKILPILNTLTTRTGKSIMISSIRIPRMDANTINFAFAWILREKNNLGYRHLCFGGGGGGDGGGGGGGGSGNGDGDSRGGYRVPARTSTAATDANPHPWHPQRAQPTPSQRFVTPTWRRIDCKRCLSGLETLRTSATGEGHSTGNVLKIGRRPKLAYIGFARDELTKDFLSCSR</sequence>